<feature type="domain" description="Mur ligase central" evidence="14">
    <location>
        <begin position="109"/>
        <end position="296"/>
    </location>
</feature>
<evidence type="ECO:0000313" key="15">
    <source>
        <dbReference type="EMBL" id="KGH44497.1"/>
    </source>
</evidence>
<dbReference type="Pfam" id="PF08245">
    <property type="entry name" value="Mur_ligase_M"/>
    <property type="match status" value="1"/>
</dbReference>
<dbReference type="GO" id="GO:0071555">
    <property type="term" value="P:cell wall organization"/>
    <property type="evidence" value="ECO:0007669"/>
    <property type="project" value="UniProtKB-KW"/>
</dbReference>
<keyword evidence="3 10" id="KW-0132">Cell division</keyword>
<evidence type="ECO:0000256" key="9">
    <source>
        <dbReference type="ARBA" id="ARBA00023316"/>
    </source>
</evidence>
<dbReference type="UniPathway" id="UPA00219"/>
<dbReference type="GO" id="GO:0009252">
    <property type="term" value="P:peptidoglycan biosynthetic process"/>
    <property type="evidence" value="ECO:0007669"/>
    <property type="project" value="UniProtKB-UniRule"/>
</dbReference>
<dbReference type="GO" id="GO:0008360">
    <property type="term" value="P:regulation of cell shape"/>
    <property type="evidence" value="ECO:0007669"/>
    <property type="project" value="UniProtKB-KW"/>
</dbReference>
<evidence type="ECO:0000256" key="11">
    <source>
        <dbReference type="RuleBase" id="RU004136"/>
    </source>
</evidence>
<dbReference type="InterPro" id="IPR000713">
    <property type="entry name" value="Mur_ligase_N"/>
</dbReference>
<dbReference type="AlphaFoldDB" id="A0A098Y1Y4"/>
<proteinExistence type="inferred from homology"/>
<dbReference type="Pfam" id="PF02875">
    <property type="entry name" value="Mur_ligase_C"/>
    <property type="match status" value="1"/>
</dbReference>
<dbReference type="STRING" id="1522368.IN07_22825"/>
<dbReference type="InterPro" id="IPR035911">
    <property type="entry name" value="MurE/MurF_N"/>
</dbReference>
<dbReference type="InterPro" id="IPR036565">
    <property type="entry name" value="Mur-like_cat_sf"/>
</dbReference>
<gene>
    <name evidence="10" type="primary">murF</name>
    <name evidence="15" type="ORF">IN07_22825</name>
</gene>
<evidence type="ECO:0000256" key="6">
    <source>
        <dbReference type="ARBA" id="ARBA00022960"/>
    </source>
</evidence>
<dbReference type="PANTHER" id="PTHR43024">
    <property type="entry name" value="UDP-N-ACETYLMURAMOYL-TRIPEPTIDE--D-ALANYL-D-ALANINE LIGASE"/>
    <property type="match status" value="1"/>
</dbReference>
<dbReference type="GO" id="GO:0005737">
    <property type="term" value="C:cytoplasm"/>
    <property type="evidence" value="ECO:0007669"/>
    <property type="project" value="UniProtKB-SubCell"/>
</dbReference>
<sequence length="476" mass="47373">MITLTLAEVAAAVDGELVGDGATEVTGAVLVDSRAVAPGDLFVALPGERVDGADFLPAAAAAGAAGALTARADPALPCVVVADPVAALGRLAAAVHGRLVDAGLVTIGVTGSSGKTSTKDLLGQVLAAAGATVSPQGSFNNDIGLPLTVLSADADTRFLVLEMGSRGSGHIARLCGIARPTIGVVLNVGSAHLGEFGSAEVIATSKGELVAALPATGTAVLNADDARVAGMAPRTEAAVLTTGLAEHADVRATGVELDDAARARFTLLARGEQHPVALQVVGVHQVANALSAAGAALAAGMTPAAVAQALSEAAPRSRWRMEVTTRADGVTVVNDAYNANPESMRAALAALSRLRGRRRIAVLGGMGELGPTAGVAHEELGRDAVRAGVDLVVSVGPDAAGVHAGARAELDARGRAGDRGGEQEESVHLPDRAAARRLLGEVVGPGDVVLVKASRSYGLEELAADLIADGGPEVTA</sequence>
<keyword evidence="4 10" id="KW-0547">Nucleotide-binding</keyword>
<keyword evidence="6 10" id="KW-0133">Cell shape</keyword>
<evidence type="ECO:0000259" key="12">
    <source>
        <dbReference type="Pfam" id="PF01225"/>
    </source>
</evidence>
<evidence type="ECO:0000313" key="16">
    <source>
        <dbReference type="Proteomes" id="UP000029713"/>
    </source>
</evidence>
<evidence type="ECO:0000256" key="7">
    <source>
        <dbReference type="ARBA" id="ARBA00022984"/>
    </source>
</evidence>
<dbReference type="Gene3D" id="3.90.190.20">
    <property type="entry name" value="Mur ligase, C-terminal domain"/>
    <property type="match status" value="1"/>
</dbReference>
<evidence type="ECO:0000259" key="13">
    <source>
        <dbReference type="Pfam" id="PF02875"/>
    </source>
</evidence>
<keyword evidence="8 10" id="KW-0131">Cell cycle</keyword>
<organism evidence="15 16">
    <name type="scientific">Modestobacter caceresii</name>
    <dbReference type="NCBI Taxonomy" id="1522368"/>
    <lineage>
        <taxon>Bacteria</taxon>
        <taxon>Bacillati</taxon>
        <taxon>Actinomycetota</taxon>
        <taxon>Actinomycetes</taxon>
        <taxon>Geodermatophilales</taxon>
        <taxon>Geodermatophilaceae</taxon>
        <taxon>Modestobacter</taxon>
    </lineage>
</organism>
<comment type="similarity">
    <text evidence="10">Belongs to the MurCDEF family. MurF subfamily.</text>
</comment>
<feature type="domain" description="Mur ligase N-terminal catalytic" evidence="12">
    <location>
        <begin position="29"/>
        <end position="73"/>
    </location>
</feature>
<keyword evidence="5 10" id="KW-0067">ATP-binding</keyword>
<dbReference type="InterPro" id="IPR036615">
    <property type="entry name" value="Mur_ligase_C_dom_sf"/>
</dbReference>
<keyword evidence="16" id="KW-1185">Reference proteome</keyword>
<keyword evidence="1 10" id="KW-0963">Cytoplasm</keyword>
<evidence type="ECO:0000259" key="14">
    <source>
        <dbReference type="Pfam" id="PF08245"/>
    </source>
</evidence>
<dbReference type="GO" id="GO:0051301">
    <property type="term" value="P:cell division"/>
    <property type="evidence" value="ECO:0007669"/>
    <property type="project" value="UniProtKB-KW"/>
</dbReference>
<dbReference type="InterPro" id="IPR005863">
    <property type="entry name" value="UDP-N-AcMur_synth"/>
</dbReference>
<dbReference type="Gene3D" id="3.40.1390.10">
    <property type="entry name" value="MurE/MurF, N-terminal domain"/>
    <property type="match status" value="1"/>
</dbReference>
<dbReference type="SUPFAM" id="SSF63418">
    <property type="entry name" value="MurE/MurF N-terminal domain"/>
    <property type="match status" value="1"/>
</dbReference>
<dbReference type="GO" id="GO:0047480">
    <property type="term" value="F:UDP-N-acetylmuramoyl-tripeptide-D-alanyl-D-alanine ligase activity"/>
    <property type="evidence" value="ECO:0007669"/>
    <property type="project" value="UniProtKB-UniRule"/>
</dbReference>
<keyword evidence="9 10" id="KW-0961">Cell wall biogenesis/degradation</keyword>
<evidence type="ECO:0000256" key="8">
    <source>
        <dbReference type="ARBA" id="ARBA00023306"/>
    </source>
</evidence>
<dbReference type="SUPFAM" id="SSF53623">
    <property type="entry name" value="MurD-like peptide ligases, catalytic domain"/>
    <property type="match status" value="1"/>
</dbReference>
<dbReference type="OrthoDB" id="9800958at2"/>
<feature type="binding site" evidence="10">
    <location>
        <begin position="111"/>
        <end position="117"/>
    </location>
    <ligand>
        <name>ATP</name>
        <dbReference type="ChEBI" id="CHEBI:30616"/>
    </ligand>
</feature>
<dbReference type="SUPFAM" id="SSF53244">
    <property type="entry name" value="MurD-like peptide ligases, peptide-binding domain"/>
    <property type="match status" value="1"/>
</dbReference>
<evidence type="ECO:0000256" key="3">
    <source>
        <dbReference type="ARBA" id="ARBA00022618"/>
    </source>
</evidence>
<name>A0A098Y1Y4_9ACTN</name>
<evidence type="ECO:0000256" key="1">
    <source>
        <dbReference type="ARBA" id="ARBA00022490"/>
    </source>
</evidence>
<dbReference type="RefSeq" id="WP_036340710.1">
    <property type="nucleotide sequence ID" value="NZ_JPMX01000119.1"/>
</dbReference>
<protein>
    <recommendedName>
        <fullName evidence="10 11">UDP-N-acetylmuramoyl-tripeptide--D-alanyl-D-alanine ligase</fullName>
        <ecNumber evidence="10 11">6.3.2.10</ecNumber>
    </recommendedName>
    <alternativeName>
        <fullName evidence="10">D-alanyl-D-alanine-adding enzyme</fullName>
    </alternativeName>
</protein>
<comment type="function">
    <text evidence="10 11">Involved in cell wall formation. Catalyzes the final step in the synthesis of UDP-N-acetylmuramoyl-pentapeptide, the precursor of murein.</text>
</comment>
<dbReference type="GO" id="GO:0008766">
    <property type="term" value="F:UDP-N-acetylmuramoylalanyl-D-glutamyl-2,6-diaminopimelate-D-alanyl-D-alanine ligase activity"/>
    <property type="evidence" value="ECO:0007669"/>
    <property type="project" value="RHEA"/>
</dbReference>
<dbReference type="Pfam" id="PF01225">
    <property type="entry name" value="Mur_ligase"/>
    <property type="match status" value="1"/>
</dbReference>
<keyword evidence="7 10" id="KW-0573">Peptidoglycan synthesis</keyword>
<dbReference type="EC" id="6.3.2.10" evidence="10 11"/>
<comment type="subcellular location">
    <subcellularLocation>
        <location evidence="10 11">Cytoplasm</location>
    </subcellularLocation>
</comment>
<keyword evidence="2 10" id="KW-0436">Ligase</keyword>
<evidence type="ECO:0000256" key="5">
    <source>
        <dbReference type="ARBA" id="ARBA00022840"/>
    </source>
</evidence>
<dbReference type="InterPro" id="IPR004101">
    <property type="entry name" value="Mur_ligase_C"/>
</dbReference>
<evidence type="ECO:0000256" key="4">
    <source>
        <dbReference type="ARBA" id="ARBA00022741"/>
    </source>
</evidence>
<comment type="catalytic activity">
    <reaction evidence="10 11">
        <text>D-alanyl-D-alanine + UDP-N-acetyl-alpha-D-muramoyl-L-alanyl-gamma-D-glutamyl-meso-2,6-diaminopimelate + ATP = UDP-N-acetyl-alpha-D-muramoyl-L-alanyl-gamma-D-glutamyl-meso-2,6-diaminopimeloyl-D-alanyl-D-alanine + ADP + phosphate + H(+)</text>
        <dbReference type="Rhea" id="RHEA:28374"/>
        <dbReference type="ChEBI" id="CHEBI:15378"/>
        <dbReference type="ChEBI" id="CHEBI:30616"/>
        <dbReference type="ChEBI" id="CHEBI:43474"/>
        <dbReference type="ChEBI" id="CHEBI:57822"/>
        <dbReference type="ChEBI" id="CHEBI:61386"/>
        <dbReference type="ChEBI" id="CHEBI:83905"/>
        <dbReference type="ChEBI" id="CHEBI:456216"/>
        <dbReference type="EC" id="6.3.2.10"/>
    </reaction>
</comment>
<dbReference type="Gene3D" id="3.40.1190.10">
    <property type="entry name" value="Mur-like, catalytic domain"/>
    <property type="match status" value="1"/>
</dbReference>
<dbReference type="InterPro" id="IPR013221">
    <property type="entry name" value="Mur_ligase_cen"/>
</dbReference>
<evidence type="ECO:0000256" key="2">
    <source>
        <dbReference type="ARBA" id="ARBA00022598"/>
    </source>
</evidence>
<dbReference type="NCBIfam" id="TIGR01143">
    <property type="entry name" value="murF"/>
    <property type="match status" value="1"/>
</dbReference>
<reference evidence="15 16" key="1">
    <citation type="submission" date="2014-07" db="EMBL/GenBank/DDBJ databases">
        <title>Biosystematic studies on Modestobacter strains isolated from extreme hyper-arid desert soil and from historic building.</title>
        <authorList>
            <person name="Bukarasam K."/>
            <person name="Bull A."/>
            <person name="Girard G."/>
            <person name="van Wezel G."/>
            <person name="Goodfellow M."/>
        </authorList>
    </citation>
    <scope>NUCLEOTIDE SEQUENCE [LARGE SCALE GENOMIC DNA]</scope>
    <source>
        <strain evidence="15 16">KNN45-2b</strain>
    </source>
</reference>
<accession>A0A098Y1Y4</accession>
<dbReference type="InterPro" id="IPR051046">
    <property type="entry name" value="MurCDEF_CellWall_CoF430Synth"/>
</dbReference>
<comment type="caution">
    <text evidence="15">The sequence shown here is derived from an EMBL/GenBank/DDBJ whole genome shotgun (WGS) entry which is preliminary data.</text>
</comment>
<evidence type="ECO:0000256" key="10">
    <source>
        <dbReference type="HAMAP-Rule" id="MF_02019"/>
    </source>
</evidence>
<dbReference type="EMBL" id="JPMX01000119">
    <property type="protein sequence ID" value="KGH44497.1"/>
    <property type="molecule type" value="Genomic_DNA"/>
</dbReference>
<feature type="domain" description="Mur ligase C-terminal" evidence="13">
    <location>
        <begin position="320"/>
        <end position="455"/>
    </location>
</feature>
<dbReference type="GO" id="GO:0005524">
    <property type="term" value="F:ATP binding"/>
    <property type="evidence" value="ECO:0007669"/>
    <property type="project" value="UniProtKB-UniRule"/>
</dbReference>
<dbReference type="PANTHER" id="PTHR43024:SF1">
    <property type="entry name" value="UDP-N-ACETYLMURAMOYL-TRIPEPTIDE--D-ALANYL-D-ALANINE LIGASE"/>
    <property type="match status" value="1"/>
</dbReference>
<dbReference type="Proteomes" id="UP000029713">
    <property type="component" value="Unassembled WGS sequence"/>
</dbReference>
<comment type="pathway">
    <text evidence="10 11">Cell wall biogenesis; peptidoglycan biosynthesis.</text>
</comment>
<dbReference type="HAMAP" id="MF_02019">
    <property type="entry name" value="MurF"/>
    <property type="match status" value="1"/>
</dbReference>